<dbReference type="KEGG" id="vg:15013174"/>
<organism evidence="1 2">
    <name type="scientific">Vibrio phage VBP32</name>
    <dbReference type="NCBI Taxonomy" id="754072"/>
    <lineage>
        <taxon>Viruses</taxon>
        <taxon>Duplodnaviria</taxon>
        <taxon>Heunggongvirae</taxon>
        <taxon>Uroviricota</taxon>
        <taxon>Caudoviricetes</taxon>
        <taxon>Schitoviridae</taxon>
        <taxon>Fuhrmanvirinae</taxon>
        <taxon>Stoningtonvirus</taxon>
        <taxon>Stoningtonvirus VBP47</taxon>
    </lineage>
</organism>
<dbReference type="RefSeq" id="YP_007676531.1">
    <property type="nucleotide sequence ID" value="NC_020868.1"/>
</dbReference>
<name>M4SPF7_9CAUD</name>
<evidence type="ECO:0000313" key="2">
    <source>
        <dbReference type="Proteomes" id="UP000201725"/>
    </source>
</evidence>
<protein>
    <submittedName>
        <fullName evidence="1">Uncharacterized protein</fullName>
    </submittedName>
</protein>
<dbReference type="EMBL" id="HQ634196">
    <property type="protein sequence ID" value="AGH57180.1"/>
    <property type="molecule type" value="Genomic_DNA"/>
</dbReference>
<dbReference type="Proteomes" id="UP000201725">
    <property type="component" value="Segment"/>
</dbReference>
<proteinExistence type="predicted"/>
<evidence type="ECO:0000313" key="1">
    <source>
        <dbReference type="EMBL" id="AGH57180.1"/>
    </source>
</evidence>
<sequence>MNSNYELRKSPRDSVYLVRKYFENTIQYNYGRLRFLEKWVTEDRSGTVWHSGFNDELEKLVKVEQLLDTLQD</sequence>
<accession>M4SPF7</accession>
<dbReference type="GeneID" id="15013174"/>
<reference evidence="1 2" key="1">
    <citation type="submission" date="2010-11" db="EMBL/GenBank/DDBJ databases">
        <title>The Genome Sequence of Vibrio phage VBP32.</title>
        <authorList>
            <consortium name="The Broad Institute Genome Sequencing Platform"/>
            <person name="Henn M.R."/>
            <person name="Wharam S."/>
            <person name="Gilg I."/>
            <person name="Martinez Martinez J."/>
            <person name="Wilson W."/>
            <person name="Levin J."/>
            <person name="Malboeuf C."/>
            <person name="Casali M."/>
            <person name="Russ C."/>
            <person name="Lennon N."/>
            <person name="Chapman S.B."/>
            <person name="Erlich R."/>
            <person name="Young S.K."/>
            <person name="Yandava C."/>
            <person name="Zeng Q."/>
            <person name="Fitzgerald M.F."/>
            <person name="Alvarado L."/>
            <person name="Anderson S."/>
            <person name="Berlin A."/>
            <person name="Chen Z."/>
            <person name="Freedman E."/>
            <person name="Gellesch M."/>
            <person name="Goldberg J."/>
            <person name="Green L."/>
            <person name="Griggs A."/>
            <person name="Gujja S."/>
            <person name="Heilman E."/>
            <person name="Heiman D."/>
            <person name="Hollinger A."/>
            <person name="Howarth C."/>
            <person name="Larson L."/>
            <person name="Mehta T."/>
            <person name="Neiman D."/>
            <person name="Pearson M."/>
            <person name="Roberts A."/>
            <person name="Ryan E."/>
            <person name="Saif S."/>
            <person name="Shea T."/>
            <person name="Shenoy N."/>
            <person name="Sisk P."/>
            <person name="Stolte C."/>
            <person name="Sykes S."/>
            <person name="White J."/>
            <person name="Haas B."/>
            <person name="Nusbaum C."/>
            <person name="Birren B."/>
        </authorList>
    </citation>
    <scope>NUCLEOTIDE SEQUENCE [LARGE SCALE GENOMIC DNA]</scope>
    <source>
        <strain evidence="1 2">VBP32</strain>
    </source>
</reference>
<gene>
    <name evidence="1" type="ORF">VPMG_00041</name>
</gene>